<dbReference type="InterPro" id="IPR039123">
    <property type="entry name" value="PPTC7"/>
</dbReference>
<dbReference type="PANTHER" id="PTHR12320:SF1">
    <property type="entry name" value="PROTEIN PHOSPHATASE PTC7 HOMOLOG"/>
    <property type="match status" value="1"/>
</dbReference>
<dbReference type="Gene3D" id="3.60.40.10">
    <property type="entry name" value="PPM-type phosphatase domain"/>
    <property type="match status" value="1"/>
</dbReference>
<keyword evidence="1" id="KW-0479">Metal-binding</keyword>
<organism evidence="3 4">
    <name type="scientific">Steccherinum ochraceum</name>
    <dbReference type="NCBI Taxonomy" id="92696"/>
    <lineage>
        <taxon>Eukaryota</taxon>
        <taxon>Fungi</taxon>
        <taxon>Dikarya</taxon>
        <taxon>Basidiomycota</taxon>
        <taxon>Agaricomycotina</taxon>
        <taxon>Agaricomycetes</taxon>
        <taxon>Polyporales</taxon>
        <taxon>Steccherinaceae</taxon>
        <taxon>Steccherinum</taxon>
    </lineage>
</organism>
<dbReference type="SUPFAM" id="SSF81606">
    <property type="entry name" value="PP2C-like"/>
    <property type="match status" value="1"/>
</dbReference>
<proteinExistence type="inferred from homology"/>
<evidence type="ECO:0000256" key="1">
    <source>
        <dbReference type="RuleBase" id="RU366020"/>
    </source>
</evidence>
<dbReference type="AlphaFoldDB" id="A0A4R0R177"/>
<feature type="domain" description="PPM-type phosphatase" evidence="2">
    <location>
        <begin position="16"/>
        <end position="302"/>
    </location>
</feature>
<dbReference type="EC" id="3.1.3.16" evidence="1"/>
<keyword evidence="1" id="KW-0904">Protein phosphatase</keyword>
<sequence>MKTGPFPSDSPIGMWRDHVLSRPKAVDGSFIGEDFYYIQEMRGQSGVSLGVADGVGGWTSTGDDPSLFSQALMYHAHRYSKTSWAGEPEIDPTLEYEERENVEGWELKPEECMELAHGGVLREKHVRNGSSTACIVNLNASSGILRAANLGDSGFCIIRSSAVIHEQRPQTHWFNCPKQLAKISDWRLRSAVEDTPRDADKFETKLRDGDIIILFTDGLSDNVFMPELVSICALVSRQFSEQSSPNMEDVQVQTMADRIVDFARLVMHQTKRMSPFQASAAREGIHYPGGKVDDVTVLVALVRETP</sequence>
<dbReference type="PROSITE" id="PS51746">
    <property type="entry name" value="PPM_2"/>
    <property type="match status" value="1"/>
</dbReference>
<dbReference type="SMART" id="SM00331">
    <property type="entry name" value="PP2C_SIG"/>
    <property type="match status" value="1"/>
</dbReference>
<keyword evidence="1" id="KW-0464">Manganese</keyword>
<dbReference type="GO" id="GO:0004722">
    <property type="term" value="F:protein serine/threonine phosphatase activity"/>
    <property type="evidence" value="ECO:0007669"/>
    <property type="project" value="UniProtKB-EC"/>
</dbReference>
<reference evidence="3 4" key="1">
    <citation type="submission" date="2018-11" db="EMBL/GenBank/DDBJ databases">
        <title>Genome assembly of Steccherinum ochraceum LE-BIN_3174, the white-rot fungus of the Steccherinaceae family (The Residual Polyporoid clade, Polyporales, Basidiomycota).</title>
        <authorList>
            <person name="Fedorova T.V."/>
            <person name="Glazunova O.A."/>
            <person name="Landesman E.O."/>
            <person name="Moiseenko K.V."/>
            <person name="Psurtseva N.V."/>
            <person name="Savinova O.S."/>
            <person name="Shakhova N.V."/>
            <person name="Tyazhelova T.V."/>
            <person name="Vasina D.V."/>
        </authorList>
    </citation>
    <scope>NUCLEOTIDE SEQUENCE [LARGE SCALE GENOMIC DNA]</scope>
    <source>
        <strain evidence="3 4">LE-BIN_3174</strain>
    </source>
</reference>
<dbReference type="PANTHER" id="PTHR12320">
    <property type="entry name" value="PROTEIN PHOSPHATASE 2C"/>
    <property type="match status" value="1"/>
</dbReference>
<comment type="catalytic activity">
    <reaction evidence="1">
        <text>O-phospho-L-threonyl-[protein] + H2O = L-threonyl-[protein] + phosphate</text>
        <dbReference type="Rhea" id="RHEA:47004"/>
        <dbReference type="Rhea" id="RHEA-COMP:11060"/>
        <dbReference type="Rhea" id="RHEA-COMP:11605"/>
        <dbReference type="ChEBI" id="CHEBI:15377"/>
        <dbReference type="ChEBI" id="CHEBI:30013"/>
        <dbReference type="ChEBI" id="CHEBI:43474"/>
        <dbReference type="ChEBI" id="CHEBI:61977"/>
        <dbReference type="EC" id="3.1.3.16"/>
    </reaction>
</comment>
<keyword evidence="1" id="KW-0460">Magnesium</keyword>
<dbReference type="STRING" id="92696.A0A4R0R177"/>
<dbReference type="EMBL" id="RWJN01000572">
    <property type="protein sequence ID" value="TCD60591.1"/>
    <property type="molecule type" value="Genomic_DNA"/>
</dbReference>
<dbReference type="OrthoDB" id="60843at2759"/>
<protein>
    <recommendedName>
        <fullName evidence="1">Protein phosphatase</fullName>
        <ecNumber evidence="1">3.1.3.16</ecNumber>
    </recommendedName>
</protein>
<comment type="caution">
    <text evidence="3">The sequence shown here is derived from an EMBL/GenBank/DDBJ whole genome shotgun (WGS) entry which is preliminary data.</text>
</comment>
<dbReference type="InterPro" id="IPR001932">
    <property type="entry name" value="PPM-type_phosphatase-like_dom"/>
</dbReference>
<dbReference type="SMART" id="SM00332">
    <property type="entry name" value="PP2Cc"/>
    <property type="match status" value="1"/>
</dbReference>
<accession>A0A4R0R177</accession>
<keyword evidence="1" id="KW-0378">Hydrolase</keyword>
<keyword evidence="4" id="KW-1185">Reference proteome</keyword>
<evidence type="ECO:0000313" key="4">
    <source>
        <dbReference type="Proteomes" id="UP000292702"/>
    </source>
</evidence>
<comment type="catalytic activity">
    <reaction evidence="1">
        <text>O-phospho-L-seryl-[protein] + H2O = L-seryl-[protein] + phosphate</text>
        <dbReference type="Rhea" id="RHEA:20629"/>
        <dbReference type="Rhea" id="RHEA-COMP:9863"/>
        <dbReference type="Rhea" id="RHEA-COMP:11604"/>
        <dbReference type="ChEBI" id="CHEBI:15377"/>
        <dbReference type="ChEBI" id="CHEBI:29999"/>
        <dbReference type="ChEBI" id="CHEBI:43474"/>
        <dbReference type="ChEBI" id="CHEBI:83421"/>
        <dbReference type="EC" id="3.1.3.16"/>
    </reaction>
</comment>
<name>A0A4R0R177_9APHY</name>
<gene>
    <name evidence="3" type="ORF">EIP91_009836</name>
</gene>
<comment type="cofactor">
    <cofactor evidence="1">
        <name>Mn(2+)</name>
        <dbReference type="ChEBI" id="CHEBI:29035"/>
    </cofactor>
</comment>
<dbReference type="InterPro" id="IPR036457">
    <property type="entry name" value="PPM-type-like_dom_sf"/>
</dbReference>
<comment type="similarity">
    <text evidence="1">Belongs to the PP2C family.</text>
</comment>
<evidence type="ECO:0000313" key="3">
    <source>
        <dbReference type="EMBL" id="TCD60591.1"/>
    </source>
</evidence>
<evidence type="ECO:0000259" key="2">
    <source>
        <dbReference type="PROSITE" id="PS51746"/>
    </source>
</evidence>
<comment type="cofactor">
    <cofactor evidence="1">
        <name>Mg(2+)</name>
        <dbReference type="ChEBI" id="CHEBI:18420"/>
    </cofactor>
</comment>
<dbReference type="GO" id="GO:0046872">
    <property type="term" value="F:metal ion binding"/>
    <property type="evidence" value="ECO:0007669"/>
    <property type="project" value="UniProtKB-UniRule"/>
</dbReference>
<dbReference type="Proteomes" id="UP000292702">
    <property type="component" value="Unassembled WGS sequence"/>
</dbReference>